<keyword evidence="2" id="KW-1185">Reference proteome</keyword>
<dbReference type="EMBL" id="LXQA010634016">
    <property type="protein sequence ID" value="MCI63270.1"/>
    <property type="molecule type" value="Genomic_DNA"/>
</dbReference>
<protein>
    <submittedName>
        <fullName evidence="1">Uncharacterized protein</fullName>
    </submittedName>
</protein>
<name>A0A392TSQ1_9FABA</name>
<sequence>MVRPAVFELGKPVLPDFMGTDPIGWINVNEEFFEKNEIHPCDM</sequence>
<feature type="non-terminal residue" evidence="1">
    <location>
        <position position="43"/>
    </location>
</feature>
<dbReference type="AlphaFoldDB" id="A0A392TSQ1"/>
<comment type="caution">
    <text evidence="1">The sequence shown here is derived from an EMBL/GenBank/DDBJ whole genome shotgun (WGS) entry which is preliminary data.</text>
</comment>
<reference evidence="1 2" key="1">
    <citation type="journal article" date="2018" name="Front. Plant Sci.">
        <title>Red Clover (Trifolium pratense) and Zigzag Clover (T. medium) - A Picture of Genomic Similarities and Differences.</title>
        <authorList>
            <person name="Dluhosova J."/>
            <person name="Istvanek J."/>
            <person name="Nedelnik J."/>
            <person name="Repkova J."/>
        </authorList>
    </citation>
    <scope>NUCLEOTIDE SEQUENCE [LARGE SCALE GENOMIC DNA]</scope>
    <source>
        <strain evidence="2">cv. 10/8</strain>
        <tissue evidence="1">Leaf</tissue>
    </source>
</reference>
<evidence type="ECO:0000313" key="1">
    <source>
        <dbReference type="EMBL" id="MCI63270.1"/>
    </source>
</evidence>
<accession>A0A392TSQ1</accession>
<evidence type="ECO:0000313" key="2">
    <source>
        <dbReference type="Proteomes" id="UP000265520"/>
    </source>
</evidence>
<dbReference type="Proteomes" id="UP000265520">
    <property type="component" value="Unassembled WGS sequence"/>
</dbReference>
<proteinExistence type="predicted"/>
<organism evidence="1 2">
    <name type="scientific">Trifolium medium</name>
    <dbReference type="NCBI Taxonomy" id="97028"/>
    <lineage>
        <taxon>Eukaryota</taxon>
        <taxon>Viridiplantae</taxon>
        <taxon>Streptophyta</taxon>
        <taxon>Embryophyta</taxon>
        <taxon>Tracheophyta</taxon>
        <taxon>Spermatophyta</taxon>
        <taxon>Magnoliopsida</taxon>
        <taxon>eudicotyledons</taxon>
        <taxon>Gunneridae</taxon>
        <taxon>Pentapetalae</taxon>
        <taxon>rosids</taxon>
        <taxon>fabids</taxon>
        <taxon>Fabales</taxon>
        <taxon>Fabaceae</taxon>
        <taxon>Papilionoideae</taxon>
        <taxon>50 kb inversion clade</taxon>
        <taxon>NPAAA clade</taxon>
        <taxon>Hologalegina</taxon>
        <taxon>IRL clade</taxon>
        <taxon>Trifolieae</taxon>
        <taxon>Trifolium</taxon>
    </lineage>
</organism>